<gene>
    <name evidence="2" type="ORF">Zmor_012573</name>
</gene>
<evidence type="ECO:0000256" key="1">
    <source>
        <dbReference type="SAM" id="SignalP"/>
    </source>
</evidence>
<dbReference type="AlphaFoldDB" id="A0AA38MDV0"/>
<feature type="signal peptide" evidence="1">
    <location>
        <begin position="1"/>
        <end position="29"/>
    </location>
</feature>
<proteinExistence type="predicted"/>
<protein>
    <submittedName>
        <fullName evidence="2">Uncharacterized protein</fullName>
    </submittedName>
</protein>
<dbReference type="EMBL" id="JALNTZ010000004">
    <property type="protein sequence ID" value="KAJ3653315.1"/>
    <property type="molecule type" value="Genomic_DNA"/>
</dbReference>
<organism evidence="2 3">
    <name type="scientific">Zophobas morio</name>
    <dbReference type="NCBI Taxonomy" id="2755281"/>
    <lineage>
        <taxon>Eukaryota</taxon>
        <taxon>Metazoa</taxon>
        <taxon>Ecdysozoa</taxon>
        <taxon>Arthropoda</taxon>
        <taxon>Hexapoda</taxon>
        <taxon>Insecta</taxon>
        <taxon>Pterygota</taxon>
        <taxon>Neoptera</taxon>
        <taxon>Endopterygota</taxon>
        <taxon>Coleoptera</taxon>
        <taxon>Polyphaga</taxon>
        <taxon>Cucujiformia</taxon>
        <taxon>Tenebrionidae</taxon>
        <taxon>Zophobas</taxon>
    </lineage>
</organism>
<keyword evidence="3" id="KW-1185">Reference proteome</keyword>
<evidence type="ECO:0000313" key="3">
    <source>
        <dbReference type="Proteomes" id="UP001168821"/>
    </source>
</evidence>
<sequence>MFQNVRNAKAFYLLLYILLYRLFLSSAHCSSQHQTLHISFTCKKLLSEHTPSIVSAPAPTSLFVNALTPSPINSIPFNPHDKHVLCSSPTGDNTIAFSSPRASHHAHACPEILRPDLPK</sequence>
<dbReference type="Proteomes" id="UP001168821">
    <property type="component" value="Unassembled WGS sequence"/>
</dbReference>
<keyword evidence="1" id="KW-0732">Signal</keyword>
<feature type="chain" id="PRO_5041385076" evidence="1">
    <location>
        <begin position="30"/>
        <end position="119"/>
    </location>
</feature>
<comment type="caution">
    <text evidence="2">The sequence shown here is derived from an EMBL/GenBank/DDBJ whole genome shotgun (WGS) entry which is preliminary data.</text>
</comment>
<evidence type="ECO:0000313" key="2">
    <source>
        <dbReference type="EMBL" id="KAJ3653315.1"/>
    </source>
</evidence>
<reference evidence="2" key="1">
    <citation type="journal article" date="2023" name="G3 (Bethesda)">
        <title>Whole genome assemblies of Zophobas morio and Tenebrio molitor.</title>
        <authorList>
            <person name="Kaur S."/>
            <person name="Stinson S.A."/>
            <person name="diCenzo G.C."/>
        </authorList>
    </citation>
    <scope>NUCLEOTIDE SEQUENCE</scope>
    <source>
        <strain evidence="2">QUZm001</strain>
    </source>
</reference>
<accession>A0AA38MDV0</accession>
<name>A0AA38MDV0_9CUCU</name>